<accession>A0ABQ7VYQ5</accession>
<keyword evidence="3" id="KW-1185">Reference proteome</keyword>
<dbReference type="SUPFAM" id="SSF56672">
    <property type="entry name" value="DNA/RNA polymerases"/>
    <property type="match status" value="1"/>
</dbReference>
<proteinExistence type="predicted"/>
<reference evidence="2 3" key="1">
    <citation type="journal article" date="2021" name="bioRxiv">
        <title>Chromosome-scale and haplotype-resolved genome assembly of a tetraploid potato cultivar.</title>
        <authorList>
            <person name="Sun H."/>
            <person name="Jiao W.-B."/>
            <person name="Krause K."/>
            <person name="Campoy J.A."/>
            <person name="Goel M."/>
            <person name="Folz-Donahue K."/>
            <person name="Kukat C."/>
            <person name="Huettel B."/>
            <person name="Schneeberger K."/>
        </authorList>
    </citation>
    <scope>NUCLEOTIDE SEQUENCE [LARGE SCALE GENOMIC DNA]</scope>
    <source>
        <strain evidence="2">SolTubOtavaFocal</strain>
        <tissue evidence="2">Leaves</tissue>
    </source>
</reference>
<feature type="domain" description="Reverse transcriptase" evidence="1">
    <location>
        <begin position="145"/>
        <end position="247"/>
    </location>
</feature>
<dbReference type="Pfam" id="PF00078">
    <property type="entry name" value="RVT_1"/>
    <property type="match status" value="1"/>
</dbReference>
<dbReference type="InterPro" id="IPR043502">
    <property type="entry name" value="DNA/RNA_pol_sf"/>
</dbReference>
<dbReference type="InterPro" id="IPR052343">
    <property type="entry name" value="Retrotransposon-Effector_Assoc"/>
</dbReference>
<gene>
    <name evidence="2" type="ORF">KY290_010751</name>
</gene>
<evidence type="ECO:0000313" key="2">
    <source>
        <dbReference type="EMBL" id="KAH0773614.1"/>
    </source>
</evidence>
<dbReference type="InterPro" id="IPR000477">
    <property type="entry name" value="RT_dom"/>
</dbReference>
<comment type="caution">
    <text evidence="2">The sequence shown here is derived from an EMBL/GenBank/DDBJ whole genome shotgun (WGS) entry which is preliminary data.</text>
</comment>
<protein>
    <recommendedName>
        <fullName evidence="1">Reverse transcriptase domain-containing protein</fullName>
    </recommendedName>
</protein>
<evidence type="ECO:0000259" key="1">
    <source>
        <dbReference type="Pfam" id="PF00078"/>
    </source>
</evidence>
<name>A0ABQ7VYQ5_SOLTU</name>
<dbReference type="CDD" id="cd01650">
    <property type="entry name" value="RT_nLTR_like"/>
    <property type="match status" value="1"/>
</dbReference>
<dbReference type="PANTHER" id="PTHR46890">
    <property type="entry name" value="NON-LTR RETROLELEMENT REVERSE TRANSCRIPTASE-LIKE PROTEIN-RELATED"/>
    <property type="match status" value="1"/>
</dbReference>
<dbReference type="Proteomes" id="UP000826656">
    <property type="component" value="Unassembled WGS sequence"/>
</dbReference>
<organism evidence="2 3">
    <name type="scientific">Solanum tuberosum</name>
    <name type="common">Potato</name>
    <dbReference type="NCBI Taxonomy" id="4113"/>
    <lineage>
        <taxon>Eukaryota</taxon>
        <taxon>Viridiplantae</taxon>
        <taxon>Streptophyta</taxon>
        <taxon>Embryophyta</taxon>
        <taxon>Tracheophyta</taxon>
        <taxon>Spermatophyta</taxon>
        <taxon>Magnoliopsida</taxon>
        <taxon>eudicotyledons</taxon>
        <taxon>Gunneridae</taxon>
        <taxon>Pentapetalae</taxon>
        <taxon>asterids</taxon>
        <taxon>lamiids</taxon>
        <taxon>Solanales</taxon>
        <taxon>Solanaceae</taxon>
        <taxon>Solanoideae</taxon>
        <taxon>Solaneae</taxon>
        <taxon>Solanum</taxon>
    </lineage>
</organism>
<dbReference type="EMBL" id="JAIVGD010000005">
    <property type="protein sequence ID" value="KAH0773614.1"/>
    <property type="molecule type" value="Genomic_DNA"/>
</dbReference>
<evidence type="ECO:0000313" key="3">
    <source>
        <dbReference type="Proteomes" id="UP000826656"/>
    </source>
</evidence>
<sequence length="370" mass="42287">MVLNEIRKCSGAEEHVLKQKSREPALVEEEFISFFSSLMGTTIEDLPSPNIEVIRKDPCLSYQQRCVLIVPVTDKEINEVMEGMAKDKTPGIDGFPAEFFLQHWSTVKDDVINVGKELFSTRKLLKVVNGTSITCMPKIATPTQVKDYRPIACCSTVYKIITKVLTNIIKLVIRKIVSPSQSASIEGKRIIDNILFSHEVLKWYSRKGMSPRCTMKVDLSKSYDSIEWEFLRKVFVELGFPFKFITWIMGVNKIVSREKGEFDKEIQCPFTFFFLAMEYLQRELEDIKLNKDFKYHPRCKKLGSFSASGLQANNEKSSIFMSGVKPELKQTFLETLGYVEGEVPFKYLGVSVLSKKLTIGQCFPLVEKIT</sequence>
<dbReference type="PANTHER" id="PTHR46890:SF48">
    <property type="entry name" value="RNA-DIRECTED DNA POLYMERASE"/>
    <property type="match status" value="1"/>
</dbReference>